<evidence type="ECO:0000256" key="1">
    <source>
        <dbReference type="ARBA" id="ARBA00022723"/>
    </source>
</evidence>
<dbReference type="PANTHER" id="PTHR10587:SF133">
    <property type="entry name" value="CHITIN DEACETYLASE 1-RELATED"/>
    <property type="match status" value="1"/>
</dbReference>
<accession>A0ABT4L2C4</accession>
<proteinExistence type="predicted"/>
<dbReference type="Gene3D" id="3.20.20.370">
    <property type="entry name" value="Glycoside hydrolase/deacetylase"/>
    <property type="match status" value="1"/>
</dbReference>
<dbReference type="Proteomes" id="UP001144341">
    <property type="component" value="Unassembled WGS sequence"/>
</dbReference>
<evidence type="ECO:0000259" key="3">
    <source>
        <dbReference type="PROSITE" id="PS51677"/>
    </source>
</evidence>
<evidence type="ECO:0000313" key="4">
    <source>
        <dbReference type="EMBL" id="MCZ4225220.1"/>
    </source>
</evidence>
<keyword evidence="1" id="KW-0479">Metal-binding</keyword>
<dbReference type="EMBL" id="JAPWGL010000005">
    <property type="protein sequence ID" value="MCZ4225220.1"/>
    <property type="molecule type" value="Genomic_DNA"/>
</dbReference>
<dbReference type="InterPro" id="IPR050248">
    <property type="entry name" value="Polysacc_deacetylase_ArnD"/>
</dbReference>
<dbReference type="Pfam" id="PF01522">
    <property type="entry name" value="Polysacc_deac_1"/>
    <property type="match status" value="1"/>
</dbReference>
<dbReference type="InterPro" id="IPR002509">
    <property type="entry name" value="NODB_dom"/>
</dbReference>
<dbReference type="PROSITE" id="PS51677">
    <property type="entry name" value="NODB"/>
    <property type="match status" value="1"/>
</dbReference>
<feature type="domain" description="NodB homology" evidence="3">
    <location>
        <begin position="26"/>
        <end position="223"/>
    </location>
</feature>
<evidence type="ECO:0000256" key="2">
    <source>
        <dbReference type="ARBA" id="ARBA00022801"/>
    </source>
</evidence>
<dbReference type="RefSeq" id="WP_269416878.1">
    <property type="nucleotide sequence ID" value="NZ_JAPWGL010000005.1"/>
</dbReference>
<name>A0ABT4L2C4_9SPHI</name>
<protein>
    <submittedName>
        <fullName evidence="4">Polysaccharide deacetylase family protein</fullName>
    </submittedName>
</protein>
<dbReference type="InterPro" id="IPR011330">
    <property type="entry name" value="Glyco_hydro/deAcase_b/a-brl"/>
</dbReference>
<dbReference type="CDD" id="cd10917">
    <property type="entry name" value="CE4_NodB_like_6s_7s"/>
    <property type="match status" value="1"/>
</dbReference>
<gene>
    <name evidence="4" type="ORF">O0931_18040</name>
</gene>
<keyword evidence="2" id="KW-0378">Hydrolase</keyword>
<comment type="caution">
    <text evidence="4">The sequence shown here is derived from an EMBL/GenBank/DDBJ whole genome shotgun (WGS) entry which is preliminary data.</text>
</comment>
<sequence length="230" mass="26519">MYLVKSPLLLKWYYSSLVWNKSRNGKVIYLTFDDGPIPNVTDFVLKTLKAFNAKATFFCIGDNITKYPDVFERVKNDGHAIGNHTFNHLKGWITDDETYLQNTLKCQGLTQTNLFRPPYGRIKKSQISKLVAGYRLWAESLNARPLDTQQLTSNPPLQIVMWDVLSGDFDINLSPEKCYHNVIKHTQNGSIIVFHDSLKAFDRLEYALPRVLKYFSERGYQFSSLNGQPK</sequence>
<organism evidence="4 5">
    <name type="scientific">Pedobacter rhodius</name>
    <dbReference type="NCBI Taxonomy" id="3004098"/>
    <lineage>
        <taxon>Bacteria</taxon>
        <taxon>Pseudomonadati</taxon>
        <taxon>Bacteroidota</taxon>
        <taxon>Sphingobacteriia</taxon>
        <taxon>Sphingobacteriales</taxon>
        <taxon>Sphingobacteriaceae</taxon>
        <taxon>Pedobacter</taxon>
    </lineage>
</organism>
<dbReference type="SUPFAM" id="SSF88713">
    <property type="entry name" value="Glycoside hydrolase/deacetylase"/>
    <property type="match status" value="1"/>
</dbReference>
<evidence type="ECO:0000313" key="5">
    <source>
        <dbReference type="Proteomes" id="UP001144341"/>
    </source>
</evidence>
<dbReference type="PANTHER" id="PTHR10587">
    <property type="entry name" value="GLYCOSYL TRANSFERASE-RELATED"/>
    <property type="match status" value="1"/>
</dbReference>
<reference evidence="4" key="1">
    <citation type="submission" date="2022-12" db="EMBL/GenBank/DDBJ databases">
        <title>Genome sequence of SJ11.</title>
        <authorList>
            <person name="Woo H."/>
        </authorList>
    </citation>
    <scope>NUCLEOTIDE SEQUENCE</scope>
    <source>
        <strain evidence="4">SJ11</strain>
    </source>
</reference>
<keyword evidence="5" id="KW-1185">Reference proteome</keyword>